<dbReference type="EMBL" id="AGSI01000001">
    <property type="protein sequence ID" value="EIE27683.1"/>
    <property type="molecule type" value="Genomic_DNA"/>
</dbReference>
<dbReference type="eggNOG" id="KOG1949">
    <property type="taxonomic scope" value="Eukaryota"/>
</dbReference>
<dbReference type="InterPro" id="IPR011989">
    <property type="entry name" value="ARM-like"/>
</dbReference>
<dbReference type="PANTHER" id="PTHR16199">
    <property type="entry name" value="CONDENSIN-2 COMPLEX SUBUNIT G2"/>
    <property type="match status" value="1"/>
</dbReference>
<dbReference type="SUPFAM" id="SSF48371">
    <property type="entry name" value="ARM repeat"/>
    <property type="match status" value="1"/>
</dbReference>
<feature type="region of interest" description="Disordered" evidence="1">
    <location>
        <begin position="1081"/>
        <end position="1128"/>
    </location>
</feature>
<keyword evidence="3" id="KW-1185">Reference proteome</keyword>
<feature type="region of interest" description="Disordered" evidence="1">
    <location>
        <begin position="759"/>
        <end position="785"/>
    </location>
</feature>
<feature type="region of interest" description="Disordered" evidence="1">
    <location>
        <begin position="539"/>
        <end position="568"/>
    </location>
</feature>
<dbReference type="Gene3D" id="1.25.10.10">
    <property type="entry name" value="Leucine-rich Repeat Variant"/>
    <property type="match status" value="1"/>
</dbReference>
<dbReference type="GO" id="GO:0000796">
    <property type="term" value="C:condensin complex"/>
    <property type="evidence" value="ECO:0007669"/>
    <property type="project" value="TreeGrafter"/>
</dbReference>
<dbReference type="Proteomes" id="UP000007264">
    <property type="component" value="Unassembled WGS sequence"/>
</dbReference>
<dbReference type="GO" id="GO:0005634">
    <property type="term" value="C:nucleus"/>
    <property type="evidence" value="ECO:0007669"/>
    <property type="project" value="InterPro"/>
</dbReference>
<evidence type="ECO:0000313" key="2">
    <source>
        <dbReference type="EMBL" id="EIE27683.1"/>
    </source>
</evidence>
<dbReference type="STRING" id="574566.I0ZAL4"/>
<evidence type="ECO:0000256" key="1">
    <source>
        <dbReference type="SAM" id="MobiDB-lite"/>
    </source>
</evidence>
<organism evidence="2 3">
    <name type="scientific">Coccomyxa subellipsoidea (strain C-169)</name>
    <name type="common">Green microalga</name>
    <dbReference type="NCBI Taxonomy" id="574566"/>
    <lineage>
        <taxon>Eukaryota</taxon>
        <taxon>Viridiplantae</taxon>
        <taxon>Chlorophyta</taxon>
        <taxon>core chlorophytes</taxon>
        <taxon>Trebouxiophyceae</taxon>
        <taxon>Trebouxiophyceae incertae sedis</taxon>
        <taxon>Coccomyxaceae</taxon>
        <taxon>Coccomyxa</taxon>
        <taxon>Coccomyxa subellipsoidea</taxon>
    </lineage>
</organism>
<feature type="region of interest" description="Disordered" evidence="1">
    <location>
        <begin position="889"/>
        <end position="914"/>
    </location>
</feature>
<feature type="compositionally biased region" description="Polar residues" evidence="1">
    <location>
        <begin position="1101"/>
        <end position="1120"/>
    </location>
</feature>
<dbReference type="Pfam" id="PF12422">
    <property type="entry name" value="Condensin2nSMC"/>
    <property type="match status" value="1"/>
</dbReference>
<dbReference type="PANTHER" id="PTHR16199:SF4">
    <property type="entry name" value="CONDENSIN-2 COMPLEX SUBUNIT G2"/>
    <property type="match status" value="1"/>
</dbReference>
<evidence type="ECO:0008006" key="4">
    <source>
        <dbReference type="Google" id="ProtNLM"/>
    </source>
</evidence>
<gene>
    <name evidence="2" type="ORF">COCSUDRAFT_55671</name>
</gene>
<dbReference type="InterPro" id="IPR024741">
    <property type="entry name" value="Condensin2_G2"/>
</dbReference>
<dbReference type="AlphaFoldDB" id="I0ZAL4"/>
<dbReference type="OrthoDB" id="10062843at2759"/>
<protein>
    <recommendedName>
        <fullName evidence="4">ARM repeat-containing protein</fullName>
    </recommendedName>
</protein>
<dbReference type="KEGG" id="csl:COCSUDRAFT_55671"/>
<dbReference type="RefSeq" id="XP_005652227.1">
    <property type="nucleotide sequence ID" value="XM_005652170.1"/>
</dbReference>
<sequence>MKILEQHEKLISALEGACTEHILQVIAEHATRAVARLQGTALPADVDDDHDPDEHEAGDLEGQDVAARLLQSIASLLAMLLSSNGNSVLDDMQTTAVILHDSALLAGAPGKEALIAQTLPYLLVRALSTNRSADVKRCYAMRTALGLLDFEDESIGDLKRLLLRAAFSPTFLRCREGRRYLAHLFTLEPQMVRELGAIIRNQIPSGRKSVLEAYGEILNRAWRESTAASLLEVENLVQGLMQAAISASTQPMAAALRRVLDGFHREKAAPGVDALLLRLYRPILFRALAAANPAVRRNALGLLLDAFPLQDPDASNEETDELLSKQFAQLGDALGDAAPALRAAAVAGVCQLLSTFWELIPAAVTAGFLKRIAGELAFDGACVAVRVAAVGGLAALAQNPLTQPLMRVMLPTLRPLMWDSALAVRIALADMLLAIGAMRDLSFVDVVPLDTLLDVLASDSPQVAQRVHRLLLPSYFPGPEDGPACVAALLRQSPEAGKAFCRLLVGGEEACVPVEHAVTLVAALRDHLLACTPAAAADGVAGRPDTAGRKGKRKKKGDAQPQPNDSQAAETLEAWEAMLEGLANLCEGLGHCYAADELSSDEAGGSALFTGPQLTSLLGLAATPAARSAVLSIAGAFPDLAASGSFHSRCLSQLLTGCSGPPSHGELRSALHCLAGTDDMASLLDHILSALDNERPPSARSRTLHSLHMSPDSALRCLDAMLADEALRLALLSSQLVMDLLPVLQGLARNSANALRSQISSRFPAQDEADLDDNDRRDTDAEGHPSLAFPSASVYCKTALHLQLTSALVSAATHPHARLHDGDPAQLMTGLDGADSTAAEGADGGSAGDESPAHIWQSVGEIAVREALSDAAQLLACLQAAGAENLTGEISGEPGQATRVPKRGRKGRGPLPESVTGSLDRLALLRAANQALLGAAALAADAARLLRWGAAGGDTADAACTLAGDLVQWTCQLAATAEEGSESDWASASAAALGHAAKLAYQMLAGHKQRSAAASHALPNGLLRLATTLMQAGAGSSESWVTAALRPFLTGLVAGLCRQSASPEDCRWAEPVAASLGEGVMEASATSDTTDDKSTKGTKAQTAKASANSDSENIPQNAQSPGAGREMMAFKPDHPFLKAVLQAVNFSKVQPEMALCAAKAASLQGSGAWQTCIGAVQLTCLAGFEGAASGDRRREFTEVLTMLKGVHGMLKADQSSGEQQGANAKECLQTLLNTLVPLE</sequence>
<dbReference type="InterPro" id="IPR016024">
    <property type="entry name" value="ARM-type_fold"/>
</dbReference>
<feature type="compositionally biased region" description="Basic and acidic residues" evidence="1">
    <location>
        <begin position="774"/>
        <end position="783"/>
    </location>
</feature>
<dbReference type="GO" id="GO:0000070">
    <property type="term" value="P:mitotic sister chromatid segregation"/>
    <property type="evidence" value="ECO:0007669"/>
    <property type="project" value="TreeGrafter"/>
</dbReference>
<reference evidence="2 3" key="1">
    <citation type="journal article" date="2012" name="Genome Biol.">
        <title>The genome of the polar eukaryotic microalga coccomyxa subellipsoidea reveals traits of cold adaptation.</title>
        <authorList>
            <person name="Blanc G."/>
            <person name="Agarkova I."/>
            <person name="Grimwood J."/>
            <person name="Kuo A."/>
            <person name="Brueggeman A."/>
            <person name="Dunigan D."/>
            <person name="Gurnon J."/>
            <person name="Ladunga I."/>
            <person name="Lindquist E."/>
            <person name="Lucas S."/>
            <person name="Pangilinan J."/>
            <person name="Proschold T."/>
            <person name="Salamov A."/>
            <person name="Schmutz J."/>
            <person name="Weeks D."/>
            <person name="Yamada T."/>
            <person name="Claverie J.M."/>
            <person name="Grigoriev I."/>
            <person name="Van Etten J."/>
            <person name="Lomsadze A."/>
            <person name="Borodovsky M."/>
        </authorList>
    </citation>
    <scope>NUCLEOTIDE SEQUENCE [LARGE SCALE GENOMIC DNA]</scope>
    <source>
        <strain evidence="2 3">C-169</strain>
    </source>
</reference>
<feature type="compositionally biased region" description="Low complexity" evidence="1">
    <location>
        <begin position="832"/>
        <end position="841"/>
    </location>
</feature>
<name>I0ZAL4_COCSC</name>
<accession>I0ZAL4</accession>
<dbReference type="GeneID" id="17045698"/>
<proteinExistence type="predicted"/>
<evidence type="ECO:0000313" key="3">
    <source>
        <dbReference type="Proteomes" id="UP000007264"/>
    </source>
</evidence>
<comment type="caution">
    <text evidence="2">The sequence shown here is derived from an EMBL/GenBank/DDBJ whole genome shotgun (WGS) entry which is preliminary data.</text>
</comment>
<feature type="region of interest" description="Disordered" evidence="1">
    <location>
        <begin position="819"/>
        <end position="850"/>
    </location>
</feature>